<dbReference type="InterPro" id="IPR050483">
    <property type="entry name" value="CoA-transferase_III_domain"/>
</dbReference>
<proteinExistence type="inferred from homology"/>
<dbReference type="InterPro" id="IPR023606">
    <property type="entry name" value="CoA-Trfase_III_dom_1_sf"/>
</dbReference>
<evidence type="ECO:0000256" key="1">
    <source>
        <dbReference type="ARBA" id="ARBA00008383"/>
    </source>
</evidence>
<reference evidence="3" key="1">
    <citation type="submission" date="2023-03" db="EMBL/GenBank/DDBJ databases">
        <authorList>
            <person name="Steffen K."/>
            <person name="Cardenas P."/>
        </authorList>
    </citation>
    <scope>NUCLEOTIDE SEQUENCE</scope>
</reference>
<dbReference type="Pfam" id="PF02515">
    <property type="entry name" value="CoA_transf_3"/>
    <property type="match status" value="1"/>
</dbReference>
<dbReference type="InterPro" id="IPR003673">
    <property type="entry name" value="CoA-Trfase_fam_III"/>
</dbReference>
<keyword evidence="4" id="KW-1185">Reference proteome</keyword>
<dbReference type="Gene3D" id="3.30.1540.10">
    <property type="entry name" value="formyl-coa transferase, domain 3"/>
    <property type="match status" value="1"/>
</dbReference>
<dbReference type="EMBL" id="CASHTH010004130">
    <property type="protein sequence ID" value="CAI8053916.1"/>
    <property type="molecule type" value="Genomic_DNA"/>
</dbReference>
<dbReference type="InterPro" id="IPR044855">
    <property type="entry name" value="CoA-Trfase_III_dom3_sf"/>
</dbReference>
<comment type="caution">
    <text evidence="3">The sequence shown here is derived from an EMBL/GenBank/DDBJ whole genome shotgun (WGS) entry which is preliminary data.</text>
</comment>
<name>A0AA35TVQ3_GEOBA</name>
<dbReference type="GO" id="GO:0008410">
    <property type="term" value="F:CoA-transferase activity"/>
    <property type="evidence" value="ECO:0007669"/>
    <property type="project" value="TreeGrafter"/>
</dbReference>
<dbReference type="SUPFAM" id="SSF89796">
    <property type="entry name" value="CoA-transferase family III (CaiB/BaiF)"/>
    <property type="match status" value="1"/>
</dbReference>
<dbReference type="Proteomes" id="UP001174909">
    <property type="component" value="Unassembled WGS sequence"/>
</dbReference>
<protein>
    <submittedName>
        <fullName evidence="3">Succinyl-CoA:(R)-benzylsuccinate CoA-transferase subunit BbsE</fullName>
    </submittedName>
</protein>
<comment type="similarity">
    <text evidence="1">Belongs to the CoA-transferase III family.</text>
</comment>
<organism evidence="3 4">
    <name type="scientific">Geodia barretti</name>
    <name type="common">Barrett's horny sponge</name>
    <dbReference type="NCBI Taxonomy" id="519541"/>
    <lineage>
        <taxon>Eukaryota</taxon>
        <taxon>Metazoa</taxon>
        <taxon>Porifera</taxon>
        <taxon>Demospongiae</taxon>
        <taxon>Heteroscleromorpha</taxon>
        <taxon>Tetractinellida</taxon>
        <taxon>Astrophorina</taxon>
        <taxon>Geodiidae</taxon>
        <taxon>Geodia</taxon>
    </lineage>
</organism>
<evidence type="ECO:0000313" key="3">
    <source>
        <dbReference type="EMBL" id="CAI8053916.1"/>
    </source>
</evidence>
<dbReference type="AlphaFoldDB" id="A0AA35TVQ3"/>
<evidence type="ECO:0000256" key="2">
    <source>
        <dbReference type="ARBA" id="ARBA00022679"/>
    </source>
</evidence>
<dbReference type="PANTHER" id="PTHR48207">
    <property type="entry name" value="SUCCINATE--HYDROXYMETHYLGLUTARATE COA-TRANSFERASE"/>
    <property type="match status" value="1"/>
</dbReference>
<dbReference type="Gene3D" id="3.40.50.10540">
    <property type="entry name" value="Crotonobetainyl-coa:carnitine coa-transferase, domain 1"/>
    <property type="match status" value="1"/>
</dbReference>
<dbReference type="PANTHER" id="PTHR48207:SF3">
    <property type="entry name" value="SUCCINATE--HYDROXYMETHYLGLUTARATE COA-TRANSFERASE"/>
    <property type="match status" value="1"/>
</dbReference>
<accession>A0AA35TVQ3</accession>
<sequence length="422" mass="46281">MASTGTGTSVLDDVRILEVGGVLGGWCGKLLADMGANVTKVEPPEGDETRGYPPFYKDEPDKNRSLYFWHYNTNKQSVTLDIESDVGRDVFLRLAVEADVIVDSCEPKYLDSLGLGYDDVSQVSPSIIFAAISPFGQDAPYSDYAATDLTALAFGGPVWSSGYDDHSIPPVRGGGNQAYHTVCHFAAIGVLTALVHRQFTGEGQFIDVNMHAAQNVTTEGAVYHWLVAGDTVQRQTGRHSSPTPTADVQMLCGDGRYVNIGFPARTEEQWFHLLAWLDEHGLMGDLSKYITPPSRAAIINRDADAIRQMAEVMSAVSELCQANTAYDIFVRAQDLGFQWGIVYSPEETLEDRHFKERGMQVAVEHPELSEEFVYVGAPYEFKATPWGIRRRPPMLGEDNEAVFGEIGIGADELGVMREAGVV</sequence>
<gene>
    <name evidence="3" type="ORF">GBAR_LOCUS29467</name>
</gene>
<keyword evidence="2" id="KW-0808">Transferase</keyword>
<evidence type="ECO:0000313" key="4">
    <source>
        <dbReference type="Proteomes" id="UP001174909"/>
    </source>
</evidence>